<dbReference type="EMBL" id="JAAGOH010000004">
    <property type="protein sequence ID" value="NDY90577.1"/>
    <property type="molecule type" value="Genomic_DNA"/>
</dbReference>
<keyword evidence="3" id="KW-0804">Transcription</keyword>
<evidence type="ECO:0000256" key="1">
    <source>
        <dbReference type="ARBA" id="ARBA00023015"/>
    </source>
</evidence>
<evidence type="ECO:0000259" key="5">
    <source>
        <dbReference type="PROSITE" id="PS50977"/>
    </source>
</evidence>
<sequence length="209" mass="22933">MASPRLKDKLQQVRQAAILDAVNRLLASKGFEQMTVDEVAAEVGIAKTSLYRHYASKEALAAAAMARVLEDTLECLDRLALDHPDQPLAALQGLTRWAVGRLLAGQMPSLPSQNSQLRQALADDPHYGRLLGEVAGRMEEWILSAQSRGQLRTDLPPELHLYSLFARACDPVVTVLKASGQYADEQITDWVLRSCFDGLATPVSSFPTH</sequence>
<evidence type="ECO:0000256" key="2">
    <source>
        <dbReference type="ARBA" id="ARBA00023125"/>
    </source>
</evidence>
<dbReference type="PANTHER" id="PTHR30055:SF234">
    <property type="entry name" value="HTH-TYPE TRANSCRIPTIONAL REGULATOR BETI"/>
    <property type="match status" value="1"/>
</dbReference>
<feature type="DNA-binding region" description="H-T-H motif" evidence="4">
    <location>
        <begin position="35"/>
        <end position="54"/>
    </location>
</feature>
<evidence type="ECO:0000313" key="7">
    <source>
        <dbReference type="Proteomes" id="UP000484255"/>
    </source>
</evidence>
<keyword evidence="7" id="KW-1185">Reference proteome</keyword>
<dbReference type="InterPro" id="IPR009057">
    <property type="entry name" value="Homeodomain-like_sf"/>
</dbReference>
<dbReference type="RefSeq" id="WP_163456432.1">
    <property type="nucleotide sequence ID" value="NZ_JAAGOH010000004.1"/>
</dbReference>
<dbReference type="Gene3D" id="1.10.357.10">
    <property type="entry name" value="Tetracycline Repressor, domain 2"/>
    <property type="match status" value="1"/>
</dbReference>
<evidence type="ECO:0000256" key="3">
    <source>
        <dbReference type="ARBA" id="ARBA00023163"/>
    </source>
</evidence>
<feature type="domain" description="HTH tetR-type" evidence="5">
    <location>
        <begin position="12"/>
        <end position="72"/>
    </location>
</feature>
<proteinExistence type="predicted"/>
<dbReference type="SUPFAM" id="SSF46689">
    <property type="entry name" value="Homeodomain-like"/>
    <property type="match status" value="1"/>
</dbReference>
<dbReference type="InterPro" id="IPR050109">
    <property type="entry name" value="HTH-type_TetR-like_transc_reg"/>
</dbReference>
<keyword evidence="2 4" id="KW-0238">DNA-binding</keyword>
<dbReference type="InterPro" id="IPR001647">
    <property type="entry name" value="HTH_TetR"/>
</dbReference>
<dbReference type="GO" id="GO:0003700">
    <property type="term" value="F:DNA-binding transcription factor activity"/>
    <property type="evidence" value="ECO:0007669"/>
    <property type="project" value="TreeGrafter"/>
</dbReference>
<evidence type="ECO:0000313" key="6">
    <source>
        <dbReference type="EMBL" id="NDY90577.1"/>
    </source>
</evidence>
<dbReference type="SUPFAM" id="SSF48498">
    <property type="entry name" value="Tetracyclin repressor-like, C-terminal domain"/>
    <property type="match status" value="1"/>
</dbReference>
<gene>
    <name evidence="6" type="ORF">G3A44_05110</name>
</gene>
<organism evidence="6 7">
    <name type="scientific">Ideonella livida</name>
    <dbReference type="NCBI Taxonomy" id="2707176"/>
    <lineage>
        <taxon>Bacteria</taxon>
        <taxon>Pseudomonadati</taxon>
        <taxon>Pseudomonadota</taxon>
        <taxon>Betaproteobacteria</taxon>
        <taxon>Burkholderiales</taxon>
        <taxon>Sphaerotilaceae</taxon>
        <taxon>Ideonella</taxon>
    </lineage>
</organism>
<dbReference type="GO" id="GO:0000976">
    <property type="term" value="F:transcription cis-regulatory region binding"/>
    <property type="evidence" value="ECO:0007669"/>
    <property type="project" value="TreeGrafter"/>
</dbReference>
<name>A0A7C9PFF2_9BURK</name>
<dbReference type="AlphaFoldDB" id="A0A7C9PFF2"/>
<keyword evidence="1" id="KW-0805">Transcription regulation</keyword>
<protein>
    <submittedName>
        <fullName evidence="6">TetR/AcrR family transcriptional regulator</fullName>
    </submittedName>
</protein>
<dbReference type="PRINTS" id="PR00455">
    <property type="entry name" value="HTHTETR"/>
</dbReference>
<comment type="caution">
    <text evidence="6">The sequence shown here is derived from an EMBL/GenBank/DDBJ whole genome shotgun (WGS) entry which is preliminary data.</text>
</comment>
<dbReference type="InterPro" id="IPR036271">
    <property type="entry name" value="Tet_transcr_reg_TetR-rel_C_sf"/>
</dbReference>
<reference evidence="6 7" key="1">
    <citation type="submission" date="2020-02" db="EMBL/GenBank/DDBJ databases">
        <title>Ideonella bacterium strain TBM-1.</title>
        <authorList>
            <person name="Chen W.-M."/>
        </authorList>
    </citation>
    <scope>NUCLEOTIDE SEQUENCE [LARGE SCALE GENOMIC DNA]</scope>
    <source>
        <strain evidence="6 7">TBM-1</strain>
    </source>
</reference>
<dbReference type="PANTHER" id="PTHR30055">
    <property type="entry name" value="HTH-TYPE TRANSCRIPTIONAL REGULATOR RUTR"/>
    <property type="match status" value="1"/>
</dbReference>
<dbReference type="PROSITE" id="PS50977">
    <property type="entry name" value="HTH_TETR_2"/>
    <property type="match status" value="1"/>
</dbReference>
<accession>A0A7C9PFF2</accession>
<dbReference type="Proteomes" id="UP000484255">
    <property type="component" value="Unassembled WGS sequence"/>
</dbReference>
<dbReference type="Pfam" id="PF00440">
    <property type="entry name" value="TetR_N"/>
    <property type="match status" value="1"/>
</dbReference>
<evidence type="ECO:0000256" key="4">
    <source>
        <dbReference type="PROSITE-ProRule" id="PRU00335"/>
    </source>
</evidence>